<name>A0A2D3L6P0_PREIN</name>
<evidence type="ECO:0000313" key="3">
    <source>
        <dbReference type="Proteomes" id="UP000229630"/>
    </source>
</evidence>
<feature type="transmembrane region" description="Helical" evidence="1">
    <location>
        <begin position="37"/>
        <end position="58"/>
    </location>
</feature>
<evidence type="ECO:0000256" key="1">
    <source>
        <dbReference type="SAM" id="Phobius"/>
    </source>
</evidence>
<reference evidence="2 3" key="1">
    <citation type="submission" date="2017-11" db="EMBL/GenBank/DDBJ databases">
        <title>Genome sequencing of Prevotella intermedia KCOM 2837.</title>
        <authorList>
            <person name="Kook J.-K."/>
            <person name="Park S.-N."/>
            <person name="Lim Y.K."/>
        </authorList>
    </citation>
    <scope>NUCLEOTIDE SEQUENCE [LARGE SCALE GENOMIC DNA]</scope>
    <source>
        <strain evidence="2 3">KCOM 2837</strain>
    </source>
</reference>
<sequence length="215" mass="24430">MELAKLIDYIPAISVLGAMIFILQTKCDKIFDKGNKTSNILILIGAFLFITIIIVHLFREQPWTADILKILIGILVGAGSVSIVNRNVGGNSIDISGNTNGDIAGRDINKNIQNIEKGISDIRDSVVHQNNQIKQFVSENNDYDYLVTIMHPIKIDEFHEEIENIINEYQNKGWTLKQIVPEYRRLDGILIFFTRKKQGEKTKLHLIKLEKNGQE</sequence>
<dbReference type="RefSeq" id="WP_100019246.1">
    <property type="nucleotide sequence ID" value="NZ_CP024723.1"/>
</dbReference>
<accession>A0A2D3L6P0</accession>
<dbReference type="AlphaFoldDB" id="A0A2D3L6P0"/>
<protein>
    <submittedName>
        <fullName evidence="2">Uncharacterized protein</fullName>
    </submittedName>
</protein>
<organism evidence="2 3">
    <name type="scientific">Prevotella intermedia</name>
    <dbReference type="NCBI Taxonomy" id="28131"/>
    <lineage>
        <taxon>Bacteria</taxon>
        <taxon>Pseudomonadati</taxon>
        <taxon>Bacteroidota</taxon>
        <taxon>Bacteroidia</taxon>
        <taxon>Bacteroidales</taxon>
        <taxon>Prevotellaceae</taxon>
        <taxon>Prevotella</taxon>
    </lineage>
</organism>
<dbReference type="EMBL" id="CP024723">
    <property type="protein sequence ID" value="ATV26242.1"/>
    <property type="molecule type" value="Genomic_DNA"/>
</dbReference>
<evidence type="ECO:0000313" key="2">
    <source>
        <dbReference type="EMBL" id="ATV26242.1"/>
    </source>
</evidence>
<proteinExistence type="predicted"/>
<feature type="transmembrane region" description="Helical" evidence="1">
    <location>
        <begin position="6"/>
        <end position="25"/>
    </location>
</feature>
<keyword evidence="1" id="KW-1133">Transmembrane helix</keyword>
<keyword evidence="1" id="KW-0812">Transmembrane</keyword>
<dbReference type="Proteomes" id="UP000229630">
    <property type="component" value="Chromosome 1"/>
</dbReference>
<feature type="transmembrane region" description="Helical" evidence="1">
    <location>
        <begin position="70"/>
        <end position="88"/>
    </location>
</feature>
<keyword evidence="1" id="KW-0472">Membrane</keyword>
<gene>
    <name evidence="2" type="ORF">CTM62_05620</name>
</gene>